<dbReference type="InterPro" id="IPR002347">
    <property type="entry name" value="SDR_fam"/>
</dbReference>
<dbReference type="PANTHER" id="PTHR44196:SF1">
    <property type="entry name" value="DEHYDROGENASE_REDUCTASE SDR FAMILY MEMBER 7B"/>
    <property type="match status" value="1"/>
</dbReference>
<reference evidence="5 6" key="1">
    <citation type="submission" date="2021-04" db="EMBL/GenBank/DDBJ databases">
        <title>Nocardia tengchongensis.</title>
        <authorList>
            <person name="Zhuang k."/>
            <person name="Ran Y."/>
            <person name="Li W."/>
        </authorList>
    </citation>
    <scope>NUCLEOTIDE SEQUENCE [LARGE SCALE GENOMIC DNA]</scope>
    <source>
        <strain evidence="5 6">CFH S0057</strain>
    </source>
</reference>
<accession>A0ABX8CGF9</accession>
<keyword evidence="6" id="KW-1185">Reference proteome</keyword>
<dbReference type="CDD" id="cd05233">
    <property type="entry name" value="SDR_c"/>
    <property type="match status" value="1"/>
</dbReference>
<dbReference type="Pfam" id="PF00106">
    <property type="entry name" value="adh_short"/>
    <property type="match status" value="1"/>
</dbReference>
<keyword evidence="2" id="KW-0560">Oxidoreductase</keyword>
<protein>
    <submittedName>
        <fullName evidence="5">SDR family NAD(P)-dependent oxidoreductase</fullName>
    </submittedName>
</protein>
<dbReference type="InterPro" id="IPR036291">
    <property type="entry name" value="NAD(P)-bd_dom_sf"/>
</dbReference>
<feature type="region of interest" description="Disordered" evidence="4">
    <location>
        <begin position="1"/>
        <end position="38"/>
    </location>
</feature>
<sequence>MRRGIRLRPSHSSRGGTNTTSTTARAHQPQNVTGSGVGRSGARVVIIGSFPRISSLSWCRNPHRGQGISTHSRSHTGPAVRLGNVAEHDAPNQPAGPNGRPLAERVATRIFYPTSRPREKALREAVSGTVILVTGASHGIGKAAARKLAAAGATVLLVARSVEDLDEVAAEITAAGGVAHVYQSDITEFDAVEELGRRVLAEHGRVDVVINNAGRSIRRPIDESYDRFHDFTRTIDVNYLGPVRLLLTLLPGMRERGRGHIVNISTWGVRMPPAPRWSAYGASKGAFDIWLRTVATEIAADGVTTTSIYMPLVHTRMSAPTDFSGIPGLTADEAANLVCHAVVARPIEISPWWTGAVQAWTDLRRGAAQRFMERSAGRRSGE</sequence>
<organism evidence="5 6">
    <name type="scientific">Nocardia tengchongensis</name>
    <dbReference type="NCBI Taxonomy" id="2055889"/>
    <lineage>
        <taxon>Bacteria</taxon>
        <taxon>Bacillati</taxon>
        <taxon>Actinomycetota</taxon>
        <taxon>Actinomycetes</taxon>
        <taxon>Mycobacteriales</taxon>
        <taxon>Nocardiaceae</taxon>
        <taxon>Nocardia</taxon>
    </lineage>
</organism>
<evidence type="ECO:0000256" key="4">
    <source>
        <dbReference type="SAM" id="MobiDB-lite"/>
    </source>
</evidence>
<dbReference type="PANTHER" id="PTHR44196">
    <property type="entry name" value="DEHYDROGENASE/REDUCTASE SDR FAMILY MEMBER 7B"/>
    <property type="match status" value="1"/>
</dbReference>
<gene>
    <name evidence="5" type="ORF">KHQ06_21445</name>
</gene>
<comment type="similarity">
    <text evidence="1 3">Belongs to the short-chain dehydrogenases/reductases (SDR) family.</text>
</comment>
<evidence type="ECO:0000256" key="3">
    <source>
        <dbReference type="RuleBase" id="RU000363"/>
    </source>
</evidence>
<dbReference type="Gene3D" id="3.40.50.720">
    <property type="entry name" value="NAD(P)-binding Rossmann-like Domain"/>
    <property type="match status" value="1"/>
</dbReference>
<dbReference type="EMBL" id="CP074371">
    <property type="protein sequence ID" value="QVI19039.1"/>
    <property type="molecule type" value="Genomic_DNA"/>
</dbReference>
<dbReference type="SUPFAM" id="SSF51735">
    <property type="entry name" value="NAD(P)-binding Rossmann-fold domains"/>
    <property type="match status" value="1"/>
</dbReference>
<evidence type="ECO:0000256" key="2">
    <source>
        <dbReference type="ARBA" id="ARBA00023002"/>
    </source>
</evidence>
<evidence type="ECO:0000313" key="6">
    <source>
        <dbReference type="Proteomes" id="UP000683310"/>
    </source>
</evidence>
<name>A0ABX8CGF9_9NOCA</name>
<dbReference type="PRINTS" id="PR00080">
    <property type="entry name" value="SDRFAMILY"/>
</dbReference>
<feature type="compositionally biased region" description="Low complexity" evidence="4">
    <location>
        <begin position="12"/>
        <end position="27"/>
    </location>
</feature>
<evidence type="ECO:0000256" key="1">
    <source>
        <dbReference type="ARBA" id="ARBA00006484"/>
    </source>
</evidence>
<dbReference type="PRINTS" id="PR00081">
    <property type="entry name" value="GDHRDH"/>
</dbReference>
<dbReference type="Proteomes" id="UP000683310">
    <property type="component" value="Chromosome"/>
</dbReference>
<proteinExistence type="inferred from homology"/>
<evidence type="ECO:0000313" key="5">
    <source>
        <dbReference type="EMBL" id="QVI19039.1"/>
    </source>
</evidence>
<feature type="compositionally biased region" description="Basic residues" evidence="4">
    <location>
        <begin position="1"/>
        <end position="11"/>
    </location>
</feature>